<feature type="region of interest" description="Disordered" evidence="1">
    <location>
        <begin position="27"/>
        <end position="70"/>
    </location>
</feature>
<protein>
    <submittedName>
        <fullName evidence="2">Uncharacterized protein</fullName>
    </submittedName>
</protein>
<evidence type="ECO:0000256" key="1">
    <source>
        <dbReference type="SAM" id="MobiDB-lite"/>
    </source>
</evidence>
<organism evidence="2 3">
    <name type="scientific">Cryptolaemus montrouzieri</name>
    <dbReference type="NCBI Taxonomy" id="559131"/>
    <lineage>
        <taxon>Eukaryota</taxon>
        <taxon>Metazoa</taxon>
        <taxon>Ecdysozoa</taxon>
        <taxon>Arthropoda</taxon>
        <taxon>Hexapoda</taxon>
        <taxon>Insecta</taxon>
        <taxon>Pterygota</taxon>
        <taxon>Neoptera</taxon>
        <taxon>Endopterygota</taxon>
        <taxon>Coleoptera</taxon>
        <taxon>Polyphaga</taxon>
        <taxon>Cucujiformia</taxon>
        <taxon>Coccinelloidea</taxon>
        <taxon>Coccinellidae</taxon>
        <taxon>Scymninae</taxon>
        <taxon>Scymnini</taxon>
        <taxon>Cryptolaemus</taxon>
    </lineage>
</organism>
<keyword evidence="3" id="KW-1185">Reference proteome</keyword>
<dbReference type="Proteomes" id="UP001516400">
    <property type="component" value="Unassembled WGS sequence"/>
</dbReference>
<reference evidence="2 3" key="1">
    <citation type="journal article" date="2021" name="BMC Biol.">
        <title>Horizontally acquired antibacterial genes associated with adaptive radiation of ladybird beetles.</title>
        <authorList>
            <person name="Li H.S."/>
            <person name="Tang X.F."/>
            <person name="Huang Y.H."/>
            <person name="Xu Z.Y."/>
            <person name="Chen M.L."/>
            <person name="Du X.Y."/>
            <person name="Qiu B.Y."/>
            <person name="Chen P.T."/>
            <person name="Zhang W."/>
            <person name="Slipinski A."/>
            <person name="Escalona H.E."/>
            <person name="Waterhouse R.M."/>
            <person name="Zwick A."/>
            <person name="Pang H."/>
        </authorList>
    </citation>
    <scope>NUCLEOTIDE SEQUENCE [LARGE SCALE GENOMIC DNA]</scope>
    <source>
        <strain evidence="2">SYSU2018</strain>
    </source>
</reference>
<accession>A0ABD2MKG7</accession>
<comment type="caution">
    <text evidence="2">The sequence shown here is derived from an EMBL/GenBank/DDBJ whole genome shotgun (WGS) entry which is preliminary data.</text>
</comment>
<gene>
    <name evidence="2" type="ORF">HHI36_011008</name>
</gene>
<name>A0ABD2MKG7_9CUCU</name>
<proteinExistence type="predicted"/>
<sequence length="91" mass="10202">MGCTDIFSYNSSAIPDYFFRIHASDKENVNQETTPNAAASSEESEEDAIFREASLSSDVTPPNNSIVSLDNEDHDLDTTVMKKEIKKTRRQ</sequence>
<evidence type="ECO:0000313" key="3">
    <source>
        <dbReference type="Proteomes" id="UP001516400"/>
    </source>
</evidence>
<dbReference type="AlphaFoldDB" id="A0ABD2MKG7"/>
<dbReference type="EMBL" id="JABFTP020000001">
    <property type="protein sequence ID" value="KAL3266856.1"/>
    <property type="molecule type" value="Genomic_DNA"/>
</dbReference>
<evidence type="ECO:0000313" key="2">
    <source>
        <dbReference type="EMBL" id="KAL3266856.1"/>
    </source>
</evidence>
<feature type="compositionally biased region" description="Polar residues" evidence="1">
    <location>
        <begin position="54"/>
        <end position="68"/>
    </location>
</feature>